<evidence type="ECO:0000313" key="3">
    <source>
        <dbReference type="Proteomes" id="UP000007875"/>
    </source>
</evidence>
<evidence type="ECO:0000313" key="2">
    <source>
        <dbReference type="Ensembl" id="ENSCSAVP00000002744.1"/>
    </source>
</evidence>
<dbReference type="Ensembl" id="ENSCSAVT00000002787.1">
    <property type="protein sequence ID" value="ENSCSAVP00000002744.1"/>
    <property type="gene ID" value="ENSCSAVG00000001625.1"/>
</dbReference>
<proteinExistence type="predicted"/>
<dbReference type="AlphaFoldDB" id="H2YBP6"/>
<protein>
    <submittedName>
        <fullName evidence="2">Uncharacterized protein</fullName>
    </submittedName>
</protein>
<feature type="region of interest" description="Disordered" evidence="1">
    <location>
        <begin position="1"/>
        <end position="28"/>
    </location>
</feature>
<organism evidence="2 3">
    <name type="scientific">Ciona savignyi</name>
    <name type="common">Pacific transparent sea squirt</name>
    <dbReference type="NCBI Taxonomy" id="51511"/>
    <lineage>
        <taxon>Eukaryota</taxon>
        <taxon>Metazoa</taxon>
        <taxon>Chordata</taxon>
        <taxon>Tunicata</taxon>
        <taxon>Ascidiacea</taxon>
        <taxon>Phlebobranchia</taxon>
        <taxon>Cionidae</taxon>
        <taxon>Ciona</taxon>
    </lineage>
</organism>
<feature type="compositionally biased region" description="Polar residues" evidence="1">
    <location>
        <begin position="84"/>
        <end position="93"/>
    </location>
</feature>
<dbReference type="InParanoid" id="H2YBP6"/>
<sequence length="148" mass="16314">MAEPHGFLSSPDKTSHTKPTPPLKPKRTVKRVNNNFKPSAAVDKVESKYAEISYDVVDSQPMYAAVSRDETPYYSVPADSMDITPQFSGQHSNADYAAIDSTEPNSLNNPAYHPNPITPESNGPVRLPTRSPEMPPLPARTQCIIRVH</sequence>
<reference evidence="3" key="1">
    <citation type="submission" date="2003-08" db="EMBL/GenBank/DDBJ databases">
        <authorList>
            <person name="Birren B."/>
            <person name="Nusbaum C."/>
            <person name="Abebe A."/>
            <person name="Abouelleil A."/>
            <person name="Adekoya E."/>
            <person name="Ait-zahra M."/>
            <person name="Allen N."/>
            <person name="Allen T."/>
            <person name="An P."/>
            <person name="Anderson M."/>
            <person name="Anderson S."/>
            <person name="Arachchi H."/>
            <person name="Armbruster J."/>
            <person name="Bachantsang P."/>
            <person name="Baldwin J."/>
            <person name="Barry A."/>
            <person name="Bayul T."/>
            <person name="Blitshsteyn B."/>
            <person name="Bloom T."/>
            <person name="Blye J."/>
            <person name="Boguslavskiy L."/>
            <person name="Borowsky M."/>
            <person name="Boukhgalter B."/>
            <person name="Brunache A."/>
            <person name="Butler J."/>
            <person name="Calixte N."/>
            <person name="Calvo S."/>
            <person name="Camarata J."/>
            <person name="Campo K."/>
            <person name="Chang J."/>
            <person name="Cheshatsang Y."/>
            <person name="Citroen M."/>
            <person name="Collymore A."/>
            <person name="Considine T."/>
            <person name="Cook A."/>
            <person name="Cooke P."/>
            <person name="Corum B."/>
            <person name="Cuomo C."/>
            <person name="David R."/>
            <person name="Dawoe T."/>
            <person name="Degray S."/>
            <person name="Dodge S."/>
            <person name="Dooley K."/>
            <person name="Dorje P."/>
            <person name="Dorjee K."/>
            <person name="Dorris L."/>
            <person name="Duffey N."/>
            <person name="Dupes A."/>
            <person name="Elkins T."/>
            <person name="Engels R."/>
            <person name="Erickson J."/>
            <person name="Farina A."/>
            <person name="Faro S."/>
            <person name="Ferreira P."/>
            <person name="Fischer H."/>
            <person name="Fitzgerald M."/>
            <person name="Foley K."/>
            <person name="Gage D."/>
            <person name="Galagan J."/>
            <person name="Gearin G."/>
            <person name="Gnerre S."/>
            <person name="Gnirke A."/>
            <person name="Goyette A."/>
            <person name="Graham J."/>
            <person name="Grandbois E."/>
            <person name="Gyaltsen K."/>
            <person name="Hafez N."/>
            <person name="Hagopian D."/>
            <person name="Hagos B."/>
            <person name="Hall J."/>
            <person name="Hatcher B."/>
            <person name="Heller A."/>
            <person name="Higgins H."/>
            <person name="Honan T."/>
            <person name="Horn A."/>
            <person name="Houde N."/>
            <person name="Hughes L."/>
            <person name="Hulme W."/>
            <person name="Husby E."/>
            <person name="Iliev I."/>
            <person name="Jaffe D."/>
            <person name="Jones C."/>
            <person name="Kamal M."/>
            <person name="Kamat A."/>
            <person name="Kamvysselis M."/>
            <person name="Karlsson E."/>
            <person name="Kells C."/>
            <person name="Kieu A."/>
            <person name="Kisner P."/>
            <person name="Kodira C."/>
            <person name="Kulbokas E."/>
            <person name="Labutti K."/>
            <person name="Lama D."/>
            <person name="Landers T."/>
            <person name="Leger J."/>
            <person name="Levine S."/>
            <person name="Lewis D."/>
            <person name="Lewis T."/>
            <person name="Lindblad-toh K."/>
            <person name="Liu X."/>
            <person name="Lokyitsang T."/>
            <person name="Lokyitsang Y."/>
            <person name="Lucien O."/>
            <person name="Lui A."/>
            <person name="Ma L.J."/>
            <person name="Mabbitt R."/>
            <person name="Macdonald J."/>
            <person name="Maclean C."/>
            <person name="Major J."/>
            <person name="Manning J."/>
            <person name="Marabella R."/>
            <person name="Maru K."/>
            <person name="Matthews C."/>
            <person name="Mauceli E."/>
            <person name="Mccarthy M."/>
            <person name="Mcdonough S."/>
            <person name="Mcghee T."/>
            <person name="Meldrim J."/>
            <person name="Meneus L."/>
            <person name="Mesirov J."/>
            <person name="Mihalev A."/>
            <person name="Mihova T."/>
            <person name="Mikkelsen T."/>
            <person name="Mlenga V."/>
            <person name="Moru K."/>
            <person name="Mozes J."/>
            <person name="Mulrain L."/>
            <person name="Munson G."/>
            <person name="Naylor J."/>
            <person name="Newes C."/>
            <person name="Nguyen C."/>
            <person name="Nguyen N."/>
            <person name="Nguyen T."/>
            <person name="Nicol R."/>
            <person name="Nielsen C."/>
            <person name="Nizzari M."/>
            <person name="Norbu C."/>
            <person name="Norbu N."/>
            <person name="O'donnell P."/>
            <person name="Okoawo O."/>
            <person name="O'leary S."/>
            <person name="Omotosho B."/>
            <person name="O'neill K."/>
            <person name="Osman S."/>
            <person name="Parker S."/>
            <person name="Perrin D."/>
            <person name="Phunkhang P."/>
            <person name="Piqani B."/>
            <person name="Purcell S."/>
            <person name="Rachupka T."/>
            <person name="Ramasamy U."/>
            <person name="Rameau R."/>
            <person name="Ray V."/>
            <person name="Raymond C."/>
            <person name="Retta R."/>
            <person name="Richardson S."/>
            <person name="Rise C."/>
            <person name="Rodriguez J."/>
            <person name="Rogers J."/>
            <person name="Rogov P."/>
            <person name="Rutman M."/>
            <person name="Schupbach R."/>
            <person name="Seaman C."/>
            <person name="Settipalli S."/>
            <person name="Sharpe T."/>
            <person name="Sheridan J."/>
            <person name="Sherpa N."/>
            <person name="Shi J."/>
            <person name="Smirnov S."/>
            <person name="Smith C."/>
            <person name="Sougnez C."/>
            <person name="Spencer B."/>
            <person name="Stalker J."/>
            <person name="Stange-thomann N."/>
            <person name="Stavropoulos S."/>
            <person name="Stetson K."/>
            <person name="Stone C."/>
            <person name="Stone S."/>
            <person name="Stubbs M."/>
            <person name="Talamas J."/>
            <person name="Tchuinga P."/>
            <person name="Tenzing P."/>
            <person name="Tesfaye S."/>
            <person name="Theodore J."/>
            <person name="Thoulutsang Y."/>
            <person name="Topham K."/>
            <person name="Towey S."/>
            <person name="Tsamla T."/>
            <person name="Tsomo N."/>
            <person name="Vallee D."/>
            <person name="Vassiliev H."/>
            <person name="Venkataraman V."/>
            <person name="Vinson J."/>
            <person name="Vo A."/>
            <person name="Wade C."/>
            <person name="Wang S."/>
            <person name="Wangchuk T."/>
            <person name="Wangdi T."/>
            <person name="Whittaker C."/>
            <person name="Wilkinson J."/>
            <person name="Wu Y."/>
            <person name="Wyman D."/>
            <person name="Yadav S."/>
            <person name="Yang S."/>
            <person name="Yang X."/>
            <person name="Yeager S."/>
            <person name="Yee E."/>
            <person name="Young G."/>
            <person name="Zainoun J."/>
            <person name="Zembeck L."/>
            <person name="Zimmer A."/>
            <person name="Zody M."/>
            <person name="Lander E."/>
        </authorList>
    </citation>
    <scope>NUCLEOTIDE SEQUENCE [LARGE SCALE GENOMIC DNA]</scope>
</reference>
<reference evidence="2" key="2">
    <citation type="submission" date="2025-08" db="UniProtKB">
        <authorList>
            <consortium name="Ensembl"/>
        </authorList>
    </citation>
    <scope>IDENTIFICATION</scope>
</reference>
<keyword evidence="3" id="KW-1185">Reference proteome</keyword>
<reference evidence="2" key="3">
    <citation type="submission" date="2025-09" db="UniProtKB">
        <authorList>
            <consortium name="Ensembl"/>
        </authorList>
    </citation>
    <scope>IDENTIFICATION</scope>
</reference>
<dbReference type="Proteomes" id="UP000007875">
    <property type="component" value="Unassembled WGS sequence"/>
</dbReference>
<accession>H2YBP6</accession>
<evidence type="ECO:0000256" key="1">
    <source>
        <dbReference type="SAM" id="MobiDB-lite"/>
    </source>
</evidence>
<name>H2YBP6_CIOSA</name>
<dbReference type="HOGENOM" id="CLU_1758175_0_0_1"/>
<feature type="region of interest" description="Disordered" evidence="1">
    <location>
        <begin position="84"/>
        <end position="148"/>
    </location>
</feature>